<evidence type="ECO:0000256" key="2">
    <source>
        <dbReference type="SAM" id="MobiDB-lite"/>
    </source>
</evidence>
<accession>A0A9W6TIN5</accession>
<keyword evidence="5" id="KW-1185">Reference proteome</keyword>
<feature type="region of interest" description="Disordered" evidence="2">
    <location>
        <begin position="1"/>
        <end position="57"/>
    </location>
</feature>
<feature type="region of interest" description="Disordered" evidence="2">
    <location>
        <begin position="393"/>
        <end position="428"/>
    </location>
</feature>
<dbReference type="SUPFAM" id="SSF55120">
    <property type="entry name" value="Pseudouridine synthase"/>
    <property type="match status" value="1"/>
</dbReference>
<dbReference type="PROSITE" id="PS01129">
    <property type="entry name" value="PSI_RLU"/>
    <property type="match status" value="1"/>
</dbReference>
<evidence type="ECO:0000313" key="5">
    <source>
        <dbReference type="Proteomes" id="UP001165083"/>
    </source>
</evidence>
<dbReference type="PANTHER" id="PTHR21600:SF40">
    <property type="entry name" value="PSEUDOURIDYLATE SYNTHASE RPUSD2"/>
    <property type="match status" value="1"/>
</dbReference>
<gene>
    <name evidence="4" type="ORF">Plil01_000386800</name>
</gene>
<dbReference type="Proteomes" id="UP001165083">
    <property type="component" value="Unassembled WGS sequence"/>
</dbReference>
<name>A0A9W6TIN5_9STRA</name>
<organism evidence="4 5">
    <name type="scientific">Phytophthora lilii</name>
    <dbReference type="NCBI Taxonomy" id="2077276"/>
    <lineage>
        <taxon>Eukaryota</taxon>
        <taxon>Sar</taxon>
        <taxon>Stramenopiles</taxon>
        <taxon>Oomycota</taxon>
        <taxon>Peronosporomycetes</taxon>
        <taxon>Peronosporales</taxon>
        <taxon>Peronosporaceae</taxon>
        <taxon>Phytophthora</taxon>
    </lineage>
</organism>
<protein>
    <submittedName>
        <fullName evidence="4">Unnamed protein product</fullName>
    </submittedName>
</protein>
<dbReference type="GO" id="GO:0009982">
    <property type="term" value="F:pseudouridine synthase activity"/>
    <property type="evidence" value="ECO:0007669"/>
    <property type="project" value="InterPro"/>
</dbReference>
<reference evidence="4" key="1">
    <citation type="submission" date="2023-04" db="EMBL/GenBank/DDBJ databases">
        <title>Phytophthora lilii NBRC 32176.</title>
        <authorList>
            <person name="Ichikawa N."/>
            <person name="Sato H."/>
            <person name="Tonouchi N."/>
        </authorList>
    </citation>
    <scope>NUCLEOTIDE SEQUENCE</scope>
    <source>
        <strain evidence="4">NBRC 32176</strain>
    </source>
</reference>
<dbReference type="InterPro" id="IPR020103">
    <property type="entry name" value="PsdUridine_synth_cat_dom_sf"/>
</dbReference>
<dbReference type="EMBL" id="BSXW01000154">
    <property type="protein sequence ID" value="GMF13391.1"/>
    <property type="molecule type" value="Genomic_DNA"/>
</dbReference>
<evidence type="ECO:0000256" key="1">
    <source>
        <dbReference type="PROSITE-ProRule" id="PRU00182"/>
    </source>
</evidence>
<evidence type="ECO:0000313" key="4">
    <source>
        <dbReference type="EMBL" id="GMF13391.1"/>
    </source>
</evidence>
<dbReference type="PROSITE" id="PS50889">
    <property type="entry name" value="S4"/>
    <property type="match status" value="1"/>
</dbReference>
<comment type="caution">
    <text evidence="4">The sequence shown here is derived from an EMBL/GenBank/DDBJ whole genome shotgun (WGS) entry which is preliminary data.</text>
</comment>
<dbReference type="GO" id="GO:0000455">
    <property type="term" value="P:enzyme-directed rRNA pseudouridine synthesis"/>
    <property type="evidence" value="ECO:0007669"/>
    <property type="project" value="TreeGrafter"/>
</dbReference>
<dbReference type="AlphaFoldDB" id="A0A9W6TIN5"/>
<dbReference type="InterPro" id="IPR006224">
    <property type="entry name" value="PsdUridine_synth_RluA-like_CS"/>
</dbReference>
<dbReference type="PANTHER" id="PTHR21600">
    <property type="entry name" value="MITOCHONDRIAL RNA PSEUDOURIDINE SYNTHASE"/>
    <property type="match status" value="1"/>
</dbReference>
<feature type="domain" description="Pseudouridine synthase RsuA/RluA-like" evidence="3">
    <location>
        <begin position="183"/>
        <end position="381"/>
    </location>
</feature>
<dbReference type="InterPro" id="IPR006145">
    <property type="entry name" value="PsdUridine_synth_RsuA/RluA"/>
</dbReference>
<dbReference type="Gene3D" id="3.30.2350.10">
    <property type="entry name" value="Pseudouridine synthase"/>
    <property type="match status" value="1"/>
</dbReference>
<dbReference type="CDD" id="cd02557">
    <property type="entry name" value="PseudoU_synth_ScRIB2"/>
    <property type="match status" value="1"/>
</dbReference>
<proteinExistence type="predicted"/>
<sequence length="488" mass="53871">MADVPPPPSKKQRRKQEKARWLAERKAAQLAEGTASSKRKRRNQRQSRATASGAPSAAVHFHECTSTTCDNRLAGSKCVVRSIEPYVHRFALFAKGRWAGRTLRELFVSEFPTLSTDYCMRAAQLGRIRVNGAAVDLDSTIKGGDFFEHLKHRHEPSVHLPVEDASETAALSTTWIHLETEELMVVDKPSGIPVHPTGSFQLNSLTQMLQHDRREAAGNKDNGNTEEKTEPLELFPVHRLDRLTSGLLLLAKTADKARSLTEELTATSSVDGAGSRSVQKYYVARVKGEFPDSEADFAGVEGLSSGLVKVESASDSFWRVTAPIGMMSPRQGHARCVIDAADAKPCVTLMRRRGNAVAGESIVECLLVTGRTHQIRVHLQHLGFPIVNDPLYGPASDDKTSQETSKLAPGSEHCAGGPKQGVQDSDVNDEDDEHRCIRVCDICIAEREERSAIEEEDAVLWLHSYRYESPNWSFEIPLPLWATIHPAT</sequence>
<dbReference type="GO" id="GO:0003723">
    <property type="term" value="F:RNA binding"/>
    <property type="evidence" value="ECO:0007669"/>
    <property type="project" value="UniProtKB-KW"/>
</dbReference>
<dbReference type="InterPro" id="IPR050188">
    <property type="entry name" value="RluA_PseudoU_synthase"/>
</dbReference>
<feature type="compositionally biased region" description="Basic and acidic residues" evidence="2">
    <location>
        <begin position="18"/>
        <end position="27"/>
    </location>
</feature>
<dbReference type="OrthoDB" id="424794at2759"/>
<evidence type="ECO:0000259" key="3">
    <source>
        <dbReference type="Pfam" id="PF00849"/>
    </source>
</evidence>
<keyword evidence="1" id="KW-0694">RNA-binding</keyword>
<dbReference type="Pfam" id="PF00849">
    <property type="entry name" value="PseudoU_synth_2"/>
    <property type="match status" value="1"/>
</dbReference>